<proteinExistence type="predicted"/>
<organism evidence="2 3">
    <name type="scientific">Chlamydomonas incerta</name>
    <dbReference type="NCBI Taxonomy" id="51695"/>
    <lineage>
        <taxon>Eukaryota</taxon>
        <taxon>Viridiplantae</taxon>
        <taxon>Chlorophyta</taxon>
        <taxon>core chlorophytes</taxon>
        <taxon>Chlorophyceae</taxon>
        <taxon>CS clade</taxon>
        <taxon>Chlamydomonadales</taxon>
        <taxon>Chlamydomonadaceae</taxon>
        <taxon>Chlamydomonas</taxon>
    </lineage>
</organism>
<protein>
    <submittedName>
        <fullName evidence="2">Uncharacterized protein</fullName>
    </submittedName>
</protein>
<feature type="compositionally biased region" description="Low complexity" evidence="1">
    <location>
        <begin position="412"/>
        <end position="427"/>
    </location>
</feature>
<keyword evidence="3" id="KW-1185">Reference proteome</keyword>
<sequence length="573" mass="56269">MAPKRKAAAASAQNAAATKKTRQNAPAVEPRPAIVIGERIASSVAGVVAGASVSPASLAESLNTASKRVSVPGEPATAREAENGARVVANALRSLLCWQQAVPGALAGAFAGMETVGGAVAAVGPACGGGDVDVVEAVGQNAYGSTPVDRTAEAGGLVTPDTPSGPVTIASAPEPSPSNLHVAVRCSQNAEPSCATPAWSPEPATPNSGAGDDSDGTSSWLSEVLEGSSAGPSTPSSSACGPKPAGGFGSSIDGVTAGDVNMGCPALVEQQAQLRASLDAAAAALSPSHQKLISQPCPAAATAPANGGNAFAFPQDVAKTHPSPATTLPTCGSIPPNICFRGTFSEPSAAGAAGTTTSPGGSCSAGGCIAAVSPASQLQPDLATVTSTSSHLQGARGDEQDSACGPQRRLITTTTTATTTTNSSLCPSGGGGGAQPATAASSFHDITTGGDAGEEMSSPSRCDQGAAAAARCLSPAPQLPAAPGPEPEVEPPQAQAQAPRKRTADAKPAPDVSPSRPSKQQRALAPAAVGLPPLDCVDLSKPASLPASMPAEYVYIGEYSAMVRTIHDFIIVP</sequence>
<feature type="region of interest" description="Disordered" evidence="1">
    <location>
        <begin position="1"/>
        <end position="30"/>
    </location>
</feature>
<feature type="region of interest" description="Disordered" evidence="1">
    <location>
        <begin position="192"/>
        <end position="245"/>
    </location>
</feature>
<evidence type="ECO:0000313" key="2">
    <source>
        <dbReference type="EMBL" id="KAG2437887.1"/>
    </source>
</evidence>
<comment type="caution">
    <text evidence="2">The sequence shown here is derived from an EMBL/GenBank/DDBJ whole genome shotgun (WGS) entry which is preliminary data.</text>
</comment>
<feature type="compositionally biased region" description="Pro residues" evidence="1">
    <location>
        <begin position="477"/>
        <end position="486"/>
    </location>
</feature>
<reference evidence="2" key="1">
    <citation type="journal article" date="2020" name="bioRxiv">
        <title>Comparative genomics of Chlamydomonas.</title>
        <authorList>
            <person name="Craig R.J."/>
            <person name="Hasan A.R."/>
            <person name="Ness R.W."/>
            <person name="Keightley P.D."/>
        </authorList>
    </citation>
    <scope>NUCLEOTIDE SEQUENCE</scope>
    <source>
        <strain evidence="2">SAG 7.73</strain>
    </source>
</reference>
<feature type="compositionally biased region" description="Polar residues" evidence="1">
    <location>
        <begin position="380"/>
        <end position="392"/>
    </location>
</feature>
<feature type="compositionally biased region" description="Low complexity" evidence="1">
    <location>
        <begin position="227"/>
        <end position="239"/>
    </location>
</feature>
<feature type="compositionally biased region" description="Low complexity" evidence="1">
    <location>
        <begin position="208"/>
        <end position="219"/>
    </location>
</feature>
<name>A0A835T2R6_CHLIN</name>
<gene>
    <name evidence="2" type="ORF">HXX76_005504</name>
</gene>
<dbReference type="AlphaFoldDB" id="A0A835T2R6"/>
<feature type="region of interest" description="Disordered" evidence="1">
    <location>
        <begin position="380"/>
        <end position="524"/>
    </location>
</feature>
<feature type="compositionally biased region" description="Low complexity" evidence="1">
    <location>
        <begin position="8"/>
        <end position="18"/>
    </location>
</feature>
<dbReference type="Proteomes" id="UP000650467">
    <property type="component" value="Unassembled WGS sequence"/>
</dbReference>
<dbReference type="OrthoDB" id="10670767at2759"/>
<feature type="region of interest" description="Disordered" evidence="1">
    <location>
        <begin position="145"/>
        <end position="180"/>
    </location>
</feature>
<accession>A0A835T2R6</accession>
<evidence type="ECO:0000256" key="1">
    <source>
        <dbReference type="SAM" id="MobiDB-lite"/>
    </source>
</evidence>
<evidence type="ECO:0000313" key="3">
    <source>
        <dbReference type="Proteomes" id="UP000650467"/>
    </source>
</evidence>
<dbReference type="EMBL" id="JAEHOC010000010">
    <property type="protein sequence ID" value="KAG2437887.1"/>
    <property type="molecule type" value="Genomic_DNA"/>
</dbReference>